<evidence type="ECO:0000259" key="1">
    <source>
        <dbReference type="Pfam" id="PF24476"/>
    </source>
</evidence>
<dbReference type="InterPro" id="IPR056002">
    <property type="entry name" value="DUF7580"/>
</dbReference>
<feature type="domain" description="DUF7580" evidence="1">
    <location>
        <begin position="135"/>
        <end position="489"/>
    </location>
</feature>
<keyword evidence="3" id="KW-1185">Reference proteome</keyword>
<proteinExistence type="predicted"/>
<dbReference type="Proteomes" id="UP000054342">
    <property type="component" value="Unassembled WGS sequence"/>
</dbReference>
<dbReference type="AlphaFoldDB" id="A0A0D2CPM3"/>
<reference evidence="2 3" key="1">
    <citation type="submission" date="2015-01" db="EMBL/GenBank/DDBJ databases">
        <title>The Genome Sequence of Exophiala xenobiotica CBS118157.</title>
        <authorList>
            <consortium name="The Broad Institute Genomics Platform"/>
            <person name="Cuomo C."/>
            <person name="de Hoog S."/>
            <person name="Gorbushina A."/>
            <person name="Stielow B."/>
            <person name="Teixiera M."/>
            <person name="Abouelleil A."/>
            <person name="Chapman S.B."/>
            <person name="Priest M."/>
            <person name="Young S.K."/>
            <person name="Wortman J."/>
            <person name="Nusbaum C."/>
            <person name="Birren B."/>
        </authorList>
    </citation>
    <scope>NUCLEOTIDE SEQUENCE [LARGE SCALE GENOMIC DNA]</scope>
    <source>
        <strain evidence="2 3">CBS 118157</strain>
    </source>
</reference>
<dbReference type="PANTHER" id="PTHR35186:SF4">
    <property type="entry name" value="PRION-INHIBITION AND PROPAGATION HELO DOMAIN-CONTAINING PROTEIN"/>
    <property type="match status" value="1"/>
</dbReference>
<dbReference type="HOGENOM" id="CLU_593161_0_0_1"/>
<gene>
    <name evidence="2" type="ORF">PV05_10587</name>
</gene>
<accession>A0A0D2CPM3</accession>
<dbReference type="Pfam" id="PF24476">
    <property type="entry name" value="DUF7580"/>
    <property type="match status" value="1"/>
</dbReference>
<dbReference type="RefSeq" id="XP_013312496.1">
    <property type="nucleotide sequence ID" value="XM_013457042.1"/>
</dbReference>
<evidence type="ECO:0000313" key="3">
    <source>
        <dbReference type="Proteomes" id="UP000054342"/>
    </source>
</evidence>
<organism evidence="2 3">
    <name type="scientific">Exophiala xenobiotica</name>
    <dbReference type="NCBI Taxonomy" id="348802"/>
    <lineage>
        <taxon>Eukaryota</taxon>
        <taxon>Fungi</taxon>
        <taxon>Dikarya</taxon>
        <taxon>Ascomycota</taxon>
        <taxon>Pezizomycotina</taxon>
        <taxon>Eurotiomycetes</taxon>
        <taxon>Chaetothyriomycetidae</taxon>
        <taxon>Chaetothyriales</taxon>
        <taxon>Herpotrichiellaceae</taxon>
        <taxon>Exophiala</taxon>
    </lineage>
</organism>
<dbReference type="STRING" id="348802.A0A0D2CPM3"/>
<dbReference type="GeneID" id="25332495"/>
<dbReference type="EMBL" id="KN847322">
    <property type="protein sequence ID" value="KIW51912.1"/>
    <property type="molecule type" value="Genomic_DNA"/>
</dbReference>
<name>A0A0D2CPM3_9EURO</name>
<sequence length="563" mass="63483">METALAVAPIVLSAVQGYRSIFDVLERIQHRVLGHFASSFCDVVHEISEKLAEIEKKLSSRPPGWIAATRPQYQASLKELRALTESLSRIRDRITTANKERRTVPRPTMTGGSTPAIPQRPKAAVISSRLEEYQQVRSWSEELHRTFCQMCRDHRHHRCLFSLQPQIDLETRSLRFHVALSNSAAGLKTEDTDFESWISVETGAHKGSSRGKEPERNDFFPVTAKEAMQGGKGAELGRQLRNPNIKPSTAQIQLCRQISRLSRSCTTRELVGCIENRLRVYFVPREHIICSDLAGPRSVKAMLQDSQSQTCDFGFNQFERLCLGYQLAIATLFFHSTPWLRSTWDIGQLFLVESARLAHDEPIRNFEPCFDVIVPSEPGESVALAGNSGGNTIDNQFLFRLGVFLLEMALGQPLAQLPKPPGVEDGMSRDLIDYFTAVYYQPMTSKAMGPVYSTIVKQCLKCNFSCQLTDLSENLLQVDIYKDVICKLGALKNISRSIWAWRIHSRALQSKWAFDGWDFDGWESSTCLFCLVSAVNNMNDTLVGQHFCHRCYIAAHADRKGSV</sequence>
<evidence type="ECO:0000313" key="2">
    <source>
        <dbReference type="EMBL" id="KIW51912.1"/>
    </source>
</evidence>
<dbReference type="PANTHER" id="PTHR35186">
    <property type="entry name" value="ANK_REP_REGION DOMAIN-CONTAINING PROTEIN"/>
    <property type="match status" value="1"/>
</dbReference>
<dbReference type="OrthoDB" id="4160356at2759"/>
<protein>
    <recommendedName>
        <fullName evidence="1">DUF7580 domain-containing protein</fullName>
    </recommendedName>
</protein>